<reference evidence="9" key="1">
    <citation type="submission" date="2011-02" db="EMBL/GenBank/DDBJ databases">
        <title>The Genome Sequence of Capsaspora owczarzaki ATCC 30864.</title>
        <authorList>
            <person name="Russ C."/>
            <person name="Cuomo C."/>
            <person name="Burger G."/>
            <person name="Gray M.W."/>
            <person name="Holland P.W.H."/>
            <person name="King N."/>
            <person name="Lang F.B.F."/>
            <person name="Roger A.J."/>
            <person name="Ruiz-Trillo I."/>
            <person name="Young S.K."/>
            <person name="Zeng Q."/>
            <person name="Gargeya S."/>
            <person name="Alvarado L."/>
            <person name="Berlin A."/>
            <person name="Chapman S.B."/>
            <person name="Chen Z."/>
            <person name="Freedman E."/>
            <person name="Gellesch M."/>
            <person name="Goldberg J."/>
            <person name="Griggs A."/>
            <person name="Gujja S."/>
            <person name="Heilman E."/>
            <person name="Heiman D."/>
            <person name="Howarth C."/>
            <person name="Mehta T."/>
            <person name="Neiman D."/>
            <person name="Pearson M."/>
            <person name="Roberts A."/>
            <person name="Saif S."/>
            <person name="Shea T."/>
            <person name="Shenoy N."/>
            <person name="Sisk P."/>
            <person name="Stolte C."/>
            <person name="Sykes S."/>
            <person name="White J."/>
            <person name="Yandava C."/>
            <person name="Haas B."/>
            <person name="Nusbaum C."/>
            <person name="Birren B."/>
        </authorList>
    </citation>
    <scope>NUCLEOTIDE SEQUENCE</scope>
    <source>
        <strain evidence="9">ATCC 30864</strain>
    </source>
</reference>
<evidence type="ECO:0000313" key="8">
    <source>
        <dbReference type="EMBL" id="KJE94738.1"/>
    </source>
</evidence>
<keyword evidence="5" id="KW-0472">Membrane</keyword>
<dbReference type="OMA" id="QKCLERC"/>
<dbReference type="Proteomes" id="UP000008743">
    <property type="component" value="Unassembled WGS sequence"/>
</dbReference>
<name>A0A0D2WT41_CAPO3</name>
<evidence type="ECO:0000256" key="2">
    <source>
        <dbReference type="ARBA" id="ARBA00022771"/>
    </source>
</evidence>
<evidence type="ECO:0000313" key="9">
    <source>
        <dbReference type="Proteomes" id="UP000008743"/>
    </source>
</evidence>
<dbReference type="RefSeq" id="XP_004347015.1">
    <property type="nucleotide sequence ID" value="XM_004346965.2"/>
</dbReference>
<dbReference type="EMBL" id="KE346367">
    <property type="protein sequence ID" value="KJE94738.1"/>
    <property type="molecule type" value="Genomic_DNA"/>
</dbReference>
<dbReference type="STRING" id="595528.A0A0D2WT41"/>
<sequence>MQANDVSAATTLAPLRRHHAEPQPQQLEAFLDCALCLKALFQPVTTTCGHSYCRNCLASALEYKKLCPLCRAPCFLAPDHPTNVTLQRIVESFYPDVCKQRISELRQDCKDKKMRIPLFVEEMVQFPFALLSLHLYESRYKLLAQRCNEGGSRVFGVVYLPKTGSVQSVVGSAGCLVEITLAHETPDGRWYIHAKGVKRFRIESVCEEPGTDGLVYATVRDIDAEADIERMVSGSSSASLANASSTGSTAVDGGTFAVAAAPGTPALGQERAPRNAGVSAVAEATLMNVDPRAHPDAEAEMLCLRLRVLLEDYFNSTFWSRLNLFSALIGPSRRIKSLPESPLKFSYWAAGFLPVSLQQKQKLLDAPTVNERLRLEVEMLREIVHRESRQSNGFLWLLLAIVVVFVSLYFMRIAASAAALGH</sequence>
<dbReference type="OrthoDB" id="264917at2759"/>
<feature type="domain" description="Lon N-terminal" evidence="7">
    <location>
        <begin position="113"/>
        <end position="384"/>
    </location>
</feature>
<dbReference type="PROSITE" id="PS00518">
    <property type="entry name" value="ZF_RING_1"/>
    <property type="match status" value="1"/>
</dbReference>
<dbReference type="PANTHER" id="PTHR23327">
    <property type="entry name" value="RING FINGER PROTEIN 127"/>
    <property type="match status" value="1"/>
</dbReference>
<protein>
    <recommendedName>
        <fullName evidence="10">RING-type domain-containing protein</fullName>
    </recommendedName>
</protein>
<dbReference type="InterPro" id="IPR017907">
    <property type="entry name" value="Znf_RING_CS"/>
</dbReference>
<feature type="domain" description="RING-type" evidence="6">
    <location>
        <begin position="33"/>
        <end position="71"/>
    </location>
</feature>
<dbReference type="Gene3D" id="3.30.40.10">
    <property type="entry name" value="Zinc/RING finger domain, C3HC4 (zinc finger)"/>
    <property type="match status" value="1"/>
</dbReference>
<evidence type="ECO:0008006" key="10">
    <source>
        <dbReference type="Google" id="ProtNLM"/>
    </source>
</evidence>
<accession>A0A0D2WT41</accession>
<dbReference type="Pfam" id="PF02190">
    <property type="entry name" value="LON_substr_bdg"/>
    <property type="match status" value="1"/>
</dbReference>
<dbReference type="InterPro" id="IPR001841">
    <property type="entry name" value="Znf_RING"/>
</dbReference>
<dbReference type="PANTHER" id="PTHR23327:SF42">
    <property type="entry name" value="LON PEPTIDASE N-TERMINAL DOMAIN AND RING FINGER PROTEIN C14F5.10C"/>
    <property type="match status" value="1"/>
</dbReference>
<keyword evidence="9" id="KW-1185">Reference proteome</keyword>
<dbReference type="InterPro" id="IPR003111">
    <property type="entry name" value="Lon_prtase_N"/>
</dbReference>
<dbReference type="InterPro" id="IPR013083">
    <property type="entry name" value="Znf_RING/FYVE/PHD"/>
</dbReference>
<evidence type="ECO:0000256" key="4">
    <source>
        <dbReference type="PROSITE-ProRule" id="PRU00175"/>
    </source>
</evidence>
<dbReference type="Pfam" id="PF13923">
    <property type="entry name" value="zf-C3HC4_2"/>
    <property type="match status" value="1"/>
</dbReference>
<dbReference type="SUPFAM" id="SSF57850">
    <property type="entry name" value="RING/U-box"/>
    <property type="match status" value="1"/>
</dbReference>
<dbReference type="Gene3D" id="2.30.130.40">
    <property type="entry name" value="LON domain-like"/>
    <property type="match status" value="1"/>
</dbReference>
<dbReference type="InterPro" id="IPR046336">
    <property type="entry name" value="Lon_prtase_N_sf"/>
</dbReference>
<evidence type="ECO:0000259" key="6">
    <source>
        <dbReference type="PROSITE" id="PS50089"/>
    </source>
</evidence>
<dbReference type="GO" id="GO:0008270">
    <property type="term" value="F:zinc ion binding"/>
    <property type="evidence" value="ECO:0007669"/>
    <property type="project" value="UniProtKB-KW"/>
</dbReference>
<dbReference type="CDD" id="cd16514">
    <property type="entry name" value="RING-HC_LONFs_rpt2"/>
    <property type="match status" value="1"/>
</dbReference>
<dbReference type="AlphaFoldDB" id="A0A0D2WT41"/>
<keyword evidence="2 4" id="KW-0863">Zinc-finger</keyword>
<dbReference type="SMART" id="SM00184">
    <property type="entry name" value="RING"/>
    <property type="match status" value="1"/>
</dbReference>
<gene>
    <name evidence="8" type="ORF">CAOG_005330</name>
</gene>
<dbReference type="InterPro" id="IPR015947">
    <property type="entry name" value="PUA-like_sf"/>
</dbReference>
<keyword evidence="3" id="KW-0862">Zinc</keyword>
<dbReference type="InParanoid" id="A0A0D2WT41"/>
<dbReference type="PhylomeDB" id="A0A0D2WT41"/>
<keyword evidence="1" id="KW-0479">Metal-binding</keyword>
<proteinExistence type="predicted"/>
<dbReference type="Gene3D" id="1.20.58.1480">
    <property type="match status" value="1"/>
</dbReference>
<dbReference type="PROSITE" id="PS51787">
    <property type="entry name" value="LON_N"/>
    <property type="match status" value="1"/>
</dbReference>
<evidence type="ECO:0000259" key="7">
    <source>
        <dbReference type="PROSITE" id="PS51787"/>
    </source>
</evidence>
<feature type="transmembrane region" description="Helical" evidence="5">
    <location>
        <begin position="393"/>
        <end position="411"/>
    </location>
</feature>
<dbReference type="SMART" id="SM00464">
    <property type="entry name" value="LON"/>
    <property type="match status" value="1"/>
</dbReference>
<dbReference type="GO" id="GO:0061630">
    <property type="term" value="F:ubiquitin protein ligase activity"/>
    <property type="evidence" value="ECO:0007669"/>
    <property type="project" value="TreeGrafter"/>
</dbReference>
<dbReference type="SUPFAM" id="SSF88697">
    <property type="entry name" value="PUA domain-like"/>
    <property type="match status" value="1"/>
</dbReference>
<organism evidence="8 9">
    <name type="scientific">Capsaspora owczarzaki (strain ATCC 30864)</name>
    <dbReference type="NCBI Taxonomy" id="595528"/>
    <lineage>
        <taxon>Eukaryota</taxon>
        <taxon>Filasterea</taxon>
        <taxon>Capsaspora</taxon>
    </lineage>
</organism>
<evidence type="ECO:0000256" key="3">
    <source>
        <dbReference type="ARBA" id="ARBA00022833"/>
    </source>
</evidence>
<dbReference type="PROSITE" id="PS50089">
    <property type="entry name" value="ZF_RING_2"/>
    <property type="match status" value="1"/>
</dbReference>
<keyword evidence="5" id="KW-1133">Transmembrane helix</keyword>
<keyword evidence="5" id="KW-0812">Transmembrane</keyword>
<dbReference type="eggNOG" id="KOG4159">
    <property type="taxonomic scope" value="Eukaryota"/>
</dbReference>
<evidence type="ECO:0000256" key="1">
    <source>
        <dbReference type="ARBA" id="ARBA00022723"/>
    </source>
</evidence>
<evidence type="ECO:0000256" key="5">
    <source>
        <dbReference type="SAM" id="Phobius"/>
    </source>
</evidence>